<name>A0A2K1Q3R8_9GAMM</name>
<dbReference type="SMART" id="SM00463">
    <property type="entry name" value="SMR"/>
    <property type="match status" value="1"/>
</dbReference>
<dbReference type="GO" id="GO:0004520">
    <property type="term" value="F:DNA endonuclease activity"/>
    <property type="evidence" value="ECO:0007669"/>
    <property type="project" value="TreeGrafter"/>
</dbReference>
<accession>A0A2K1Q3R8</accession>
<evidence type="ECO:0000256" key="1">
    <source>
        <dbReference type="SAM" id="MobiDB-lite"/>
    </source>
</evidence>
<feature type="region of interest" description="Disordered" evidence="1">
    <location>
        <begin position="1"/>
        <end position="43"/>
    </location>
</feature>
<evidence type="ECO:0000259" key="2">
    <source>
        <dbReference type="PROSITE" id="PS50828"/>
    </source>
</evidence>
<dbReference type="InterPro" id="IPR002625">
    <property type="entry name" value="Smr_dom"/>
</dbReference>
<reference evidence="3 4" key="1">
    <citation type="submission" date="2017-08" db="EMBL/GenBank/DDBJ databases">
        <title>Lysobacter sylvestris genome.</title>
        <authorList>
            <person name="Zhang D.-C."/>
            <person name="Albuquerque L."/>
            <person name="Franca L."/>
            <person name="Froufe H.J.C."/>
            <person name="Barroso C."/>
            <person name="Egas C."/>
            <person name="Da Costa M."/>
            <person name="Margesin R."/>
        </authorList>
    </citation>
    <scope>NUCLEOTIDE SEQUENCE [LARGE SCALE GENOMIC DNA]</scope>
    <source>
        <strain evidence="3 4">AM20-91</strain>
    </source>
</reference>
<dbReference type="SUPFAM" id="SSF160443">
    <property type="entry name" value="SMR domain-like"/>
    <property type="match status" value="1"/>
</dbReference>
<evidence type="ECO:0000313" key="3">
    <source>
        <dbReference type="EMBL" id="PNS09674.1"/>
    </source>
</evidence>
<feature type="domain" description="Smr" evidence="2">
    <location>
        <begin position="92"/>
        <end position="172"/>
    </location>
</feature>
<dbReference type="Pfam" id="PF01713">
    <property type="entry name" value="Smr"/>
    <property type="match status" value="1"/>
</dbReference>
<dbReference type="PANTHER" id="PTHR35562:SF2">
    <property type="entry name" value="DNA ENDONUCLEASE SMRA-RELATED"/>
    <property type="match status" value="1"/>
</dbReference>
<dbReference type="Gene3D" id="3.30.1370.110">
    <property type="match status" value="1"/>
</dbReference>
<dbReference type="Proteomes" id="UP000236220">
    <property type="component" value="Unassembled WGS sequence"/>
</dbReference>
<dbReference type="InterPro" id="IPR036063">
    <property type="entry name" value="Smr_dom_sf"/>
</dbReference>
<comment type="caution">
    <text evidence="3">The sequence shown here is derived from an EMBL/GenBank/DDBJ whole genome shotgun (WGS) entry which is preliminary data.</text>
</comment>
<organism evidence="3 4">
    <name type="scientific">Solilutibacter silvestris</name>
    <dbReference type="NCBI Taxonomy" id="1645665"/>
    <lineage>
        <taxon>Bacteria</taxon>
        <taxon>Pseudomonadati</taxon>
        <taxon>Pseudomonadota</taxon>
        <taxon>Gammaproteobacteria</taxon>
        <taxon>Lysobacterales</taxon>
        <taxon>Lysobacteraceae</taxon>
        <taxon>Solilutibacter</taxon>
    </lineage>
</organism>
<dbReference type="EMBL" id="NPZB01000001">
    <property type="protein sequence ID" value="PNS09674.1"/>
    <property type="molecule type" value="Genomic_DNA"/>
</dbReference>
<gene>
    <name evidence="3" type="ORF">Lysil_1303</name>
</gene>
<keyword evidence="4" id="KW-1185">Reference proteome</keyword>
<dbReference type="PROSITE" id="PS50828">
    <property type="entry name" value="SMR"/>
    <property type="match status" value="1"/>
</dbReference>
<sequence length="174" mass="19190">MSEPEDDSELFRSAIGPVRPLATQPEAPRKPAPRPRARMREADERAAWSEFRHAMHDPLLDPGDVSSHRRDEVPPRVLARLRKGEYAARDELDLHGLTVAVAESLLREFLREAIAAGTGCVRIIHGKGRNSGGLPVIKNLVDRMLRQRADVLAFHSAPPAQGGTGAVLVLLKHR</sequence>
<dbReference type="AlphaFoldDB" id="A0A2K1Q3R8"/>
<dbReference type="RefSeq" id="WP_103074696.1">
    <property type="nucleotide sequence ID" value="NZ_NPZB01000001.1"/>
</dbReference>
<dbReference type="PANTHER" id="PTHR35562">
    <property type="entry name" value="DNA ENDONUCLEASE SMRA-RELATED"/>
    <property type="match status" value="1"/>
</dbReference>
<proteinExistence type="predicted"/>
<dbReference type="OrthoDB" id="9808881at2"/>
<evidence type="ECO:0000313" key="4">
    <source>
        <dbReference type="Proteomes" id="UP000236220"/>
    </source>
</evidence>
<protein>
    <recommendedName>
        <fullName evidence="2">Smr domain-containing protein</fullName>
    </recommendedName>
</protein>